<keyword evidence="6" id="KW-0256">Endoplasmic reticulum</keyword>
<protein>
    <recommendedName>
        <fullName evidence="6">3-hydroxy-3-methylglutaryl coenzyme A reductase</fullName>
        <shortName evidence="6">HMG-CoA reductase</shortName>
        <ecNumber evidence="6">1.1.1.34</ecNumber>
    </recommendedName>
</protein>
<dbReference type="AlphaFoldDB" id="A0A7S4ALR6"/>
<dbReference type="UniPathway" id="UPA00058">
    <property type="reaction ID" value="UER00103"/>
</dbReference>
<dbReference type="GO" id="GO:0016126">
    <property type="term" value="P:sterol biosynthetic process"/>
    <property type="evidence" value="ECO:0007669"/>
    <property type="project" value="TreeGrafter"/>
</dbReference>
<dbReference type="PANTHER" id="PTHR10572:SF24">
    <property type="entry name" value="3-HYDROXY-3-METHYLGLUTARYL-COENZYME A REDUCTASE"/>
    <property type="match status" value="1"/>
</dbReference>
<evidence type="ECO:0000256" key="4">
    <source>
        <dbReference type="ARBA" id="ARBA00023002"/>
    </source>
</evidence>
<evidence type="ECO:0000256" key="7">
    <source>
        <dbReference type="SAM" id="MobiDB-lite"/>
    </source>
</evidence>
<feature type="transmembrane region" description="Helical" evidence="6">
    <location>
        <begin position="30"/>
        <end position="49"/>
    </location>
</feature>
<dbReference type="Gene3D" id="3.30.70.420">
    <property type="entry name" value="Hydroxymethylglutaryl-CoA reductase, class I/II, NAD/NADP-binding domain"/>
    <property type="match status" value="1"/>
</dbReference>
<evidence type="ECO:0000256" key="2">
    <source>
        <dbReference type="ARBA" id="ARBA00007661"/>
    </source>
</evidence>
<sequence length="634" mass="67557">MAQTMETMPTIGMRLDAMVAQVDKVPSTQLYGLIVAATVGLCVVLLGTGNSNLEIQLEQNCNNDLRKPKMVTVDAGKQPKWHIFKWINFVAVAAFLCSVFTFCSNASQYLHDESQGVLVQFLVGWSVFLMYFFGFFGVSFIHEDIPREEVDVIPSKPQNKSLSTNNISHNKNKNNSISNKKSVHPPAACAPVCSDPSSFRSSKVASLPDDLKELGDEEIANLVLSNKIKDHMLEKLLDPFRAVTVRRIACNQKLASVHGRDQQNGNVLDKLPSEPSLDYSRVHGANCEIVVGYIPLPVGLVGPLTINGESVYVPMATTEGCLVASSNRGAKAITQGGGAKARIVRDGITRAPCLRMDSAMEAADLKIWCEQPSNFAVLKKAFESTTSFGKLKECNPTVAGKNVYLRLVCFSGDAMGMNMISKGSLAVIETLQDKFPSCKLVALSGNMCTDKKAAATNWLLGRGKSVVVECVIPKEVVRTTLKTTVAALVHTNINKNLIGSAMAGAIGGFNAHASNIVTAVFLATGQDPAQNVESSNCITLMEEQDNGDLWICCTMPSIEVGTVGGGTSLPAQAACLEAIGCKGGGSTPGANAQKLATVVAAATMAGELSLLAALAANTLVQAHMVHNRKPAPKK</sequence>
<organism evidence="8">
    <name type="scientific">Pseudo-nitzschia australis</name>
    <dbReference type="NCBI Taxonomy" id="44445"/>
    <lineage>
        <taxon>Eukaryota</taxon>
        <taxon>Sar</taxon>
        <taxon>Stramenopiles</taxon>
        <taxon>Ochrophyta</taxon>
        <taxon>Bacillariophyta</taxon>
        <taxon>Bacillariophyceae</taxon>
        <taxon>Bacillariophycidae</taxon>
        <taxon>Bacillariales</taxon>
        <taxon>Bacillariaceae</taxon>
        <taxon>Pseudo-nitzschia</taxon>
    </lineage>
</organism>
<dbReference type="EMBL" id="HBIX01017378">
    <property type="protein sequence ID" value="CAE0719786.1"/>
    <property type="molecule type" value="Transcribed_RNA"/>
</dbReference>
<dbReference type="InterPro" id="IPR002202">
    <property type="entry name" value="HMG_CoA_Rdtase"/>
</dbReference>
<dbReference type="PROSITE" id="PS01192">
    <property type="entry name" value="HMG_COA_REDUCTASE_3"/>
    <property type="match status" value="1"/>
</dbReference>
<dbReference type="InterPro" id="IPR009023">
    <property type="entry name" value="HMG_CoA_Rdtase_NAD(P)-bd_sf"/>
</dbReference>
<accession>A0A7S4ALR6</accession>
<dbReference type="GO" id="GO:0005789">
    <property type="term" value="C:endoplasmic reticulum membrane"/>
    <property type="evidence" value="ECO:0007669"/>
    <property type="project" value="UniProtKB-SubCell"/>
</dbReference>
<dbReference type="Gene3D" id="3.90.770.10">
    <property type="entry name" value="3-hydroxy-3-methylglutaryl-coenzyme A Reductase, Chain A, domain 2"/>
    <property type="match status" value="1"/>
</dbReference>
<feature type="compositionally biased region" description="Low complexity" evidence="7">
    <location>
        <begin position="165"/>
        <end position="180"/>
    </location>
</feature>
<dbReference type="FunFam" id="3.90.770.10:FF:000001">
    <property type="entry name" value="3-hydroxy-3-methylglutaryl coenzyme A reductase"/>
    <property type="match status" value="1"/>
</dbReference>
<dbReference type="FunFam" id="3.30.70.420:FF:000001">
    <property type="entry name" value="3-hydroxy-3-methylglutaryl coenzyme A reductase"/>
    <property type="match status" value="1"/>
</dbReference>
<dbReference type="InterPro" id="IPR023074">
    <property type="entry name" value="HMG_CoA_Rdtase_cat_sf"/>
</dbReference>
<dbReference type="GO" id="GO:0008299">
    <property type="term" value="P:isoprenoid biosynthetic process"/>
    <property type="evidence" value="ECO:0007669"/>
    <property type="project" value="InterPro"/>
</dbReference>
<dbReference type="InterPro" id="IPR023076">
    <property type="entry name" value="HMG_CoA_Rdtase_CS"/>
</dbReference>
<comment type="pathway">
    <text evidence="6">Metabolic intermediate biosynthesis; (R)-mevalonate biosynthesis; (R)-mevalonate from acetyl-CoA: step 3/3.</text>
</comment>
<dbReference type="InterPro" id="IPR009029">
    <property type="entry name" value="HMG_CoA_Rdtase_sub-bd_dom_sf"/>
</dbReference>
<feature type="transmembrane region" description="Helical" evidence="6">
    <location>
        <begin position="86"/>
        <end position="107"/>
    </location>
</feature>
<dbReference type="PANTHER" id="PTHR10572">
    <property type="entry name" value="3-HYDROXY-3-METHYLGLUTARYL-COENZYME A REDUCTASE"/>
    <property type="match status" value="1"/>
</dbReference>
<evidence type="ECO:0000256" key="6">
    <source>
        <dbReference type="RuleBase" id="RU361219"/>
    </source>
</evidence>
<dbReference type="NCBIfam" id="TIGR00533">
    <property type="entry name" value="HMG_CoA_R_NADP"/>
    <property type="match status" value="1"/>
</dbReference>
<evidence type="ECO:0000256" key="5">
    <source>
        <dbReference type="ARBA" id="ARBA00023136"/>
    </source>
</evidence>
<gene>
    <name evidence="8" type="ORF">PAUS00366_LOCUS12540</name>
</gene>
<comment type="catalytic activity">
    <reaction evidence="6">
        <text>(R)-mevalonate + 2 NADP(+) + CoA = (3S)-3-hydroxy-3-methylglutaryl-CoA + 2 NADPH + 2 H(+)</text>
        <dbReference type="Rhea" id="RHEA:15989"/>
        <dbReference type="ChEBI" id="CHEBI:15378"/>
        <dbReference type="ChEBI" id="CHEBI:36464"/>
        <dbReference type="ChEBI" id="CHEBI:43074"/>
        <dbReference type="ChEBI" id="CHEBI:57287"/>
        <dbReference type="ChEBI" id="CHEBI:57783"/>
        <dbReference type="ChEBI" id="CHEBI:58349"/>
        <dbReference type="EC" id="1.1.1.34"/>
    </reaction>
</comment>
<reference evidence="8" key="1">
    <citation type="submission" date="2021-01" db="EMBL/GenBank/DDBJ databases">
        <authorList>
            <person name="Corre E."/>
            <person name="Pelletier E."/>
            <person name="Niang G."/>
            <person name="Scheremetjew M."/>
            <person name="Finn R."/>
            <person name="Kale V."/>
            <person name="Holt S."/>
            <person name="Cochrane G."/>
            <person name="Meng A."/>
            <person name="Brown T."/>
            <person name="Cohen L."/>
        </authorList>
    </citation>
    <scope>NUCLEOTIDE SEQUENCE</scope>
    <source>
        <strain evidence="8">10249 10 AB</strain>
    </source>
</reference>
<dbReference type="InterPro" id="IPR023282">
    <property type="entry name" value="HMG_CoA_Rdtase_N"/>
</dbReference>
<comment type="similarity">
    <text evidence="2 6">Belongs to the HMG-CoA reductase family.</text>
</comment>
<dbReference type="PRINTS" id="PR00071">
    <property type="entry name" value="HMGCOARDTASE"/>
</dbReference>
<dbReference type="GO" id="GO:0004420">
    <property type="term" value="F:hydroxymethylglutaryl-CoA reductase (NADPH) activity"/>
    <property type="evidence" value="ECO:0007669"/>
    <property type="project" value="UniProtKB-EC"/>
</dbReference>
<keyword evidence="5 6" id="KW-0472">Membrane</keyword>
<dbReference type="GO" id="GO:0005778">
    <property type="term" value="C:peroxisomal membrane"/>
    <property type="evidence" value="ECO:0007669"/>
    <property type="project" value="TreeGrafter"/>
</dbReference>
<dbReference type="Pfam" id="PF00368">
    <property type="entry name" value="HMG-CoA_red"/>
    <property type="match status" value="1"/>
</dbReference>
<dbReference type="GO" id="GO:0015936">
    <property type="term" value="P:coenzyme A metabolic process"/>
    <property type="evidence" value="ECO:0007669"/>
    <property type="project" value="InterPro"/>
</dbReference>
<name>A0A7S4ALR6_9STRA</name>
<dbReference type="SUPFAM" id="SSF56542">
    <property type="entry name" value="Substrate-binding domain of HMG-CoA reductase"/>
    <property type="match status" value="1"/>
</dbReference>
<dbReference type="CDD" id="cd00643">
    <property type="entry name" value="HMG-CoA_reductase_classI"/>
    <property type="match status" value="1"/>
</dbReference>
<dbReference type="SUPFAM" id="SSF55035">
    <property type="entry name" value="NAD-binding domain of HMG-CoA reductase"/>
    <property type="match status" value="1"/>
</dbReference>
<feature type="transmembrane region" description="Helical" evidence="6">
    <location>
        <begin position="119"/>
        <end position="141"/>
    </location>
</feature>
<feature type="region of interest" description="Disordered" evidence="7">
    <location>
        <begin position="155"/>
        <end position="182"/>
    </location>
</feature>
<keyword evidence="3 6" id="KW-0521">NADP</keyword>
<keyword evidence="6" id="KW-0812">Transmembrane</keyword>
<dbReference type="InterPro" id="IPR004554">
    <property type="entry name" value="HMG_CoA_Rdtase_eu_arc"/>
</dbReference>
<dbReference type="Gene3D" id="1.10.3270.10">
    <property type="entry name" value="HMGR, N-terminal domain"/>
    <property type="match status" value="1"/>
</dbReference>
<dbReference type="PROSITE" id="PS00318">
    <property type="entry name" value="HMG_COA_REDUCTASE_2"/>
    <property type="match status" value="1"/>
</dbReference>
<dbReference type="EC" id="1.1.1.34" evidence="6"/>
<keyword evidence="4 6" id="KW-0560">Oxidoreductase</keyword>
<dbReference type="PROSITE" id="PS00066">
    <property type="entry name" value="HMG_COA_REDUCTASE_1"/>
    <property type="match status" value="1"/>
</dbReference>
<evidence type="ECO:0000313" key="8">
    <source>
        <dbReference type="EMBL" id="CAE0719786.1"/>
    </source>
</evidence>
<dbReference type="PROSITE" id="PS50065">
    <property type="entry name" value="HMG_COA_REDUCTASE_4"/>
    <property type="match status" value="1"/>
</dbReference>
<evidence type="ECO:0000256" key="3">
    <source>
        <dbReference type="ARBA" id="ARBA00022857"/>
    </source>
</evidence>
<comment type="subcellular location">
    <subcellularLocation>
        <location evidence="6">Endoplasmic reticulum membrane</location>
        <topology evidence="6">Multi-pass membrane protein</topology>
    </subcellularLocation>
    <subcellularLocation>
        <location evidence="1">Membrane</location>
    </subcellularLocation>
</comment>
<keyword evidence="6" id="KW-1133">Transmembrane helix</keyword>
<evidence type="ECO:0000256" key="1">
    <source>
        <dbReference type="ARBA" id="ARBA00004370"/>
    </source>
</evidence>
<proteinExistence type="inferred from homology"/>